<dbReference type="RefSeq" id="WP_244804971.1">
    <property type="nucleotide sequence ID" value="NZ_JALIEA010000017.1"/>
</dbReference>
<organism evidence="2 3">
    <name type="scientific">Corynebacterium kalidii</name>
    <dbReference type="NCBI Taxonomy" id="2931982"/>
    <lineage>
        <taxon>Bacteria</taxon>
        <taxon>Bacillati</taxon>
        <taxon>Actinomycetota</taxon>
        <taxon>Actinomycetes</taxon>
        <taxon>Mycobacteriales</taxon>
        <taxon>Corynebacteriaceae</taxon>
        <taxon>Corynebacterium</taxon>
    </lineage>
</organism>
<sequence length="110" mass="12161">MPRKVGIGKARTAYRSAVKRAGDEQTVIDGMRRFAADPNLPAEKQYIPHPTTWLNRDGWEDEPLPPRPGAVPAATHTFGTRPEDWLQGLAAPEPGNVVEGEVVSWPEIEH</sequence>
<evidence type="ECO:0000313" key="2">
    <source>
        <dbReference type="EMBL" id="MCJ7859241.1"/>
    </source>
</evidence>
<proteinExistence type="predicted"/>
<dbReference type="AlphaFoldDB" id="A0A9X2AZM5"/>
<comment type="caution">
    <text evidence="2">The sequence shown here is derived from an EMBL/GenBank/DDBJ whole genome shotgun (WGS) entry which is preliminary data.</text>
</comment>
<dbReference type="EMBL" id="JALIEA010000017">
    <property type="protein sequence ID" value="MCJ7859241.1"/>
    <property type="molecule type" value="Genomic_DNA"/>
</dbReference>
<dbReference type="Proteomes" id="UP001139207">
    <property type="component" value="Unassembled WGS sequence"/>
</dbReference>
<evidence type="ECO:0000256" key="1">
    <source>
        <dbReference type="SAM" id="MobiDB-lite"/>
    </source>
</evidence>
<gene>
    <name evidence="2" type="ORF">MUN33_11045</name>
</gene>
<protein>
    <submittedName>
        <fullName evidence="2">Uncharacterized protein</fullName>
    </submittedName>
</protein>
<name>A0A9X2AZM5_9CORY</name>
<keyword evidence="3" id="KW-1185">Reference proteome</keyword>
<reference evidence="2" key="1">
    <citation type="submission" date="2022-04" db="EMBL/GenBank/DDBJ databases">
        <title>Corynebacterium kalidii LD5P10.</title>
        <authorList>
            <person name="Sun J.Q."/>
        </authorList>
    </citation>
    <scope>NUCLEOTIDE SEQUENCE</scope>
    <source>
        <strain evidence="2">LD5P10</strain>
    </source>
</reference>
<accession>A0A9X2AZM5</accession>
<feature type="region of interest" description="Disordered" evidence="1">
    <location>
        <begin position="57"/>
        <end position="77"/>
    </location>
</feature>
<evidence type="ECO:0000313" key="3">
    <source>
        <dbReference type="Proteomes" id="UP001139207"/>
    </source>
</evidence>